<dbReference type="InterPro" id="IPR016024">
    <property type="entry name" value="ARM-type_fold"/>
</dbReference>
<feature type="compositionally biased region" description="Basic and acidic residues" evidence="4">
    <location>
        <begin position="432"/>
        <end position="447"/>
    </location>
</feature>
<dbReference type="Proteomes" id="UP001311799">
    <property type="component" value="Unassembled WGS sequence"/>
</dbReference>
<dbReference type="GO" id="GO:0003743">
    <property type="term" value="F:translation initiation factor activity"/>
    <property type="evidence" value="ECO:0007669"/>
    <property type="project" value="UniProtKB-KW"/>
</dbReference>
<dbReference type="InterPro" id="IPR003890">
    <property type="entry name" value="MIF4G-like_typ-3"/>
</dbReference>
<name>A0AAV9Y3W3_9CRYT</name>
<evidence type="ECO:0000256" key="3">
    <source>
        <dbReference type="ARBA" id="ARBA00022917"/>
    </source>
</evidence>
<feature type="compositionally biased region" description="Basic and acidic residues" evidence="4">
    <location>
        <begin position="1"/>
        <end position="13"/>
    </location>
</feature>
<feature type="compositionally biased region" description="Polar residues" evidence="4">
    <location>
        <begin position="83"/>
        <end position="93"/>
    </location>
</feature>
<dbReference type="GO" id="GO:0003729">
    <property type="term" value="F:mRNA binding"/>
    <property type="evidence" value="ECO:0007669"/>
    <property type="project" value="TreeGrafter"/>
</dbReference>
<accession>A0AAV9Y3W3</accession>
<dbReference type="Pfam" id="PF02854">
    <property type="entry name" value="MIF4G"/>
    <property type="match status" value="1"/>
</dbReference>
<reference evidence="6 7" key="1">
    <citation type="submission" date="2023-10" db="EMBL/GenBank/DDBJ databases">
        <title>Comparative genomics analysis reveals potential genetic determinants of host preference in Cryptosporidium xiaoi.</title>
        <authorList>
            <person name="Xiao L."/>
            <person name="Li J."/>
        </authorList>
    </citation>
    <scope>NUCLEOTIDE SEQUENCE [LARGE SCALE GENOMIC DNA]</scope>
    <source>
        <strain evidence="6 7">52996</strain>
    </source>
</reference>
<feature type="domain" description="MIF4G" evidence="5">
    <location>
        <begin position="798"/>
        <end position="1020"/>
    </location>
</feature>
<feature type="compositionally biased region" description="Low complexity" evidence="4">
    <location>
        <begin position="598"/>
        <end position="615"/>
    </location>
</feature>
<dbReference type="SMART" id="SM00543">
    <property type="entry name" value="MIF4G"/>
    <property type="match status" value="1"/>
</dbReference>
<protein>
    <submittedName>
        <fullName evidence="6">Asparagine-rich protein</fullName>
    </submittedName>
</protein>
<evidence type="ECO:0000256" key="2">
    <source>
        <dbReference type="ARBA" id="ARBA00022540"/>
    </source>
</evidence>
<feature type="compositionally biased region" description="Low complexity" evidence="4">
    <location>
        <begin position="395"/>
        <end position="407"/>
    </location>
</feature>
<organism evidence="6 7">
    <name type="scientific">Cryptosporidium xiaoi</name>
    <dbReference type="NCBI Taxonomy" id="659607"/>
    <lineage>
        <taxon>Eukaryota</taxon>
        <taxon>Sar</taxon>
        <taxon>Alveolata</taxon>
        <taxon>Apicomplexa</taxon>
        <taxon>Conoidasida</taxon>
        <taxon>Coccidia</taxon>
        <taxon>Eucoccidiorida</taxon>
        <taxon>Eimeriorina</taxon>
        <taxon>Cryptosporidiidae</taxon>
        <taxon>Cryptosporidium</taxon>
    </lineage>
</organism>
<dbReference type="PANTHER" id="PTHR23253">
    <property type="entry name" value="EUKARYOTIC TRANSLATION INITIATION FACTOR 4 GAMMA"/>
    <property type="match status" value="1"/>
</dbReference>
<evidence type="ECO:0000256" key="4">
    <source>
        <dbReference type="SAM" id="MobiDB-lite"/>
    </source>
</evidence>
<feature type="compositionally biased region" description="Low complexity" evidence="4">
    <location>
        <begin position="235"/>
        <end position="250"/>
    </location>
</feature>
<feature type="compositionally biased region" description="Polar residues" evidence="4">
    <location>
        <begin position="37"/>
        <end position="53"/>
    </location>
</feature>
<feature type="compositionally biased region" description="Low complexity" evidence="4">
    <location>
        <begin position="94"/>
        <end position="135"/>
    </location>
</feature>
<keyword evidence="2" id="KW-0396">Initiation factor</keyword>
<dbReference type="EMBL" id="JAWDEY010000002">
    <property type="protein sequence ID" value="KAK6590915.1"/>
    <property type="molecule type" value="Genomic_DNA"/>
</dbReference>
<dbReference type="Gene3D" id="1.25.40.180">
    <property type="match status" value="1"/>
</dbReference>
<evidence type="ECO:0000256" key="1">
    <source>
        <dbReference type="ARBA" id="ARBA00005775"/>
    </source>
</evidence>
<feature type="region of interest" description="Disordered" evidence="4">
    <location>
        <begin position="169"/>
        <end position="210"/>
    </location>
</feature>
<feature type="region of interest" description="Disordered" evidence="4">
    <location>
        <begin position="354"/>
        <end position="475"/>
    </location>
</feature>
<feature type="compositionally biased region" description="Polar residues" evidence="4">
    <location>
        <begin position="141"/>
        <end position="157"/>
    </location>
</feature>
<sequence length="1093" mass="123176">MVVEKHQERIINDKKRKFRRPYQKSLNGVQKGKDKGQNNGSLNDSNSISNNKNEGYTVKDVAIVDNSINDLSDNLDSKKDTSSFEVGQNDATEQNYNNKDNINANNSANNRSQTNNNNAINSDNSRNRGRNSQNRNKNDKNYQLSNSSHTRQANNKVQHNNKQAYTQYVNNSSNNYNNNNNSGNSYYNHNHNHNYHRNNSNSGNINNNNSINQSQYYIRNDRFNQDKRSTNSKMYYYQPNNKKYYYNNNNTDYRKQVNNTNNNTAGSTATQTQNRQQNYKNAQHYNNSQFKNSRTQDQQSTASTKDIGGEKNVSSIPCAKETIIDDGKNSSCDIETVNVNSDNSCDVLNDDSINGGADLDKDLGVGDTDNQTRRDSDLQAVGGSKYKNNNANTSGKVNNNKVIYNGNKNKDDYKSFMGKEHSSNKPLNIARNECEAKTPDSNEDRKPKQQLNNSEQRVKNKRDSNGGFNYRGSGSNSTQYYNNYYYYNSNRNFGSGNNTNNSWKGANQSYHKQNYRYNNVKTYSKYGNNGYYNSNNNNNYGSNAIYSKQVNNSNSVNKYQGEFESSYSVESNRNYNNPASYDDYKNKKSKRRYRSGGRDNSIISNNGTNNGGENNYDLTNECKDLKDEINESGKDDTNRDNDAASEANDDIGNSGDNFALNEEDEGVSVVGENGSNDDTVDNKSCIGLFDKKESKTDASLGSTVNKGTSSTVAQNKGEGYVSGAIDEGKDVIGSDSKNTTSLDSNGNNANGNCNEGNDNGAGCGYVSGSGNQTLGSGIGLWRRTNQGNQVVDSLETVRRTVKSLLNKITVEKFPVIAEKLAVCIDNISNVDELEELVRQVLDKAITEPDFSEMYADLCQILKWRSPILIKENSVTMGFGKALLLKCEHEFKNLPRNMTPTDEEREAYDSEEIEIICRKRKLHVLGIIRLIGELFIRRMFPMRSLNELVFDLVMTQEKPDEYAIECLCQLIMTTGYYLDSNEKSQMIVDQWFGRLKELQRTQISARLNCLIQDVFDLRKHKWVKKVHKQKAKALADIMKDIDVEDVLGGAAIAAQYGSVVVVGERSNLVGNSAYNSYMTSQEELYISKQKNQQR</sequence>
<evidence type="ECO:0000313" key="6">
    <source>
        <dbReference type="EMBL" id="KAK6590915.1"/>
    </source>
</evidence>
<feature type="region of interest" description="Disordered" evidence="4">
    <location>
        <begin position="568"/>
        <end position="659"/>
    </location>
</feature>
<feature type="compositionally biased region" description="Basic and acidic residues" evidence="4">
    <location>
        <begin position="358"/>
        <end position="377"/>
    </location>
</feature>
<feature type="region of interest" description="Disordered" evidence="4">
    <location>
        <begin position="289"/>
        <end position="312"/>
    </location>
</feature>
<dbReference type="AlphaFoldDB" id="A0AAV9Y3W3"/>
<feature type="region of interest" description="Disordered" evidence="4">
    <location>
        <begin position="73"/>
        <end position="157"/>
    </location>
</feature>
<feature type="compositionally biased region" description="Basic and acidic residues" evidence="4">
    <location>
        <begin position="408"/>
        <end position="423"/>
    </location>
</feature>
<comment type="similarity">
    <text evidence="1">Belongs to the eukaryotic initiation factor 4G family.</text>
</comment>
<evidence type="ECO:0000313" key="7">
    <source>
        <dbReference type="Proteomes" id="UP001311799"/>
    </source>
</evidence>
<dbReference type="GO" id="GO:0016281">
    <property type="term" value="C:eukaryotic translation initiation factor 4F complex"/>
    <property type="evidence" value="ECO:0007669"/>
    <property type="project" value="TreeGrafter"/>
</dbReference>
<dbReference type="SUPFAM" id="SSF48371">
    <property type="entry name" value="ARM repeat"/>
    <property type="match status" value="1"/>
</dbReference>
<feature type="compositionally biased region" description="Low complexity" evidence="4">
    <location>
        <begin position="170"/>
        <end position="189"/>
    </location>
</feature>
<feature type="region of interest" description="Disordered" evidence="4">
    <location>
        <begin position="222"/>
        <end position="252"/>
    </location>
</feature>
<dbReference type="PANTHER" id="PTHR23253:SF9">
    <property type="entry name" value="EUKARYOTIC TRANSLATION INITIATION FACTOR 4 GAMMA 2"/>
    <property type="match status" value="1"/>
</dbReference>
<comment type="caution">
    <text evidence="6">The sequence shown here is derived from an EMBL/GenBank/DDBJ whole genome shotgun (WGS) entry which is preliminary data.</text>
</comment>
<proteinExistence type="inferred from homology"/>
<keyword evidence="7" id="KW-1185">Reference proteome</keyword>
<evidence type="ECO:0000259" key="5">
    <source>
        <dbReference type="SMART" id="SM00543"/>
    </source>
</evidence>
<feature type="compositionally biased region" description="Low complexity" evidence="4">
    <location>
        <begin position="197"/>
        <end position="210"/>
    </location>
</feature>
<feature type="region of interest" description="Disordered" evidence="4">
    <location>
        <begin position="1"/>
        <end position="53"/>
    </location>
</feature>
<feature type="compositionally biased region" description="Polar residues" evidence="4">
    <location>
        <begin position="568"/>
        <end position="579"/>
    </location>
</feature>
<feature type="compositionally biased region" description="Basic and acidic residues" evidence="4">
    <location>
        <begin position="620"/>
        <end position="642"/>
    </location>
</feature>
<keyword evidence="3" id="KW-0648">Protein biosynthesis</keyword>
<feature type="compositionally biased region" description="Polar residues" evidence="4">
    <location>
        <begin position="289"/>
        <end position="304"/>
    </location>
</feature>
<gene>
    <name evidence="6" type="ORF">RS030_111936</name>
</gene>